<sequence>MMGLNKRLKRFAKYEKGWDGQDAYPISQKALMIADDIINNRMSIFALPCGGLELTSNNFSITINRDGEILIPVEVIKFTLEEDLQ</sequence>
<reference evidence="1" key="1">
    <citation type="journal article" date="2015" name="Nature">
        <title>Complex archaea that bridge the gap between prokaryotes and eukaryotes.</title>
        <authorList>
            <person name="Spang A."/>
            <person name="Saw J.H."/>
            <person name="Jorgensen S.L."/>
            <person name="Zaremba-Niedzwiedzka K."/>
            <person name="Martijn J."/>
            <person name="Lind A.E."/>
            <person name="van Eijk R."/>
            <person name="Schleper C."/>
            <person name="Guy L."/>
            <person name="Ettema T.J."/>
        </authorList>
    </citation>
    <scope>NUCLEOTIDE SEQUENCE</scope>
</reference>
<accession>A0A0F9HB87</accession>
<evidence type="ECO:0000313" key="1">
    <source>
        <dbReference type="EMBL" id="KKL78970.1"/>
    </source>
</evidence>
<gene>
    <name evidence="1" type="ORF">LCGC14_2019530</name>
</gene>
<name>A0A0F9HB87_9ZZZZ</name>
<dbReference type="AlphaFoldDB" id="A0A0F9HB87"/>
<dbReference type="EMBL" id="LAZR01023303">
    <property type="protein sequence ID" value="KKL78970.1"/>
    <property type="molecule type" value="Genomic_DNA"/>
</dbReference>
<comment type="caution">
    <text evidence="1">The sequence shown here is derived from an EMBL/GenBank/DDBJ whole genome shotgun (WGS) entry which is preliminary data.</text>
</comment>
<proteinExistence type="predicted"/>
<organism evidence="1">
    <name type="scientific">marine sediment metagenome</name>
    <dbReference type="NCBI Taxonomy" id="412755"/>
    <lineage>
        <taxon>unclassified sequences</taxon>
        <taxon>metagenomes</taxon>
        <taxon>ecological metagenomes</taxon>
    </lineage>
</organism>
<protein>
    <submittedName>
        <fullName evidence="1">Uncharacterized protein</fullName>
    </submittedName>
</protein>